<feature type="domain" description="DUF374" evidence="1">
    <location>
        <begin position="62"/>
        <end position="125"/>
    </location>
</feature>
<dbReference type="InterPro" id="IPR007172">
    <property type="entry name" value="DUF374"/>
</dbReference>
<evidence type="ECO:0000313" key="2">
    <source>
        <dbReference type="EMBL" id="QDU55221.1"/>
    </source>
</evidence>
<dbReference type="Proteomes" id="UP000315750">
    <property type="component" value="Chromosome"/>
</dbReference>
<reference evidence="2 3" key="1">
    <citation type="submission" date="2019-02" db="EMBL/GenBank/DDBJ databases">
        <title>Deep-cultivation of Planctomycetes and their phenomic and genomic characterization uncovers novel biology.</title>
        <authorList>
            <person name="Wiegand S."/>
            <person name="Jogler M."/>
            <person name="Boedeker C."/>
            <person name="Pinto D."/>
            <person name="Vollmers J."/>
            <person name="Rivas-Marin E."/>
            <person name="Kohn T."/>
            <person name="Peeters S.H."/>
            <person name="Heuer A."/>
            <person name="Rast P."/>
            <person name="Oberbeckmann S."/>
            <person name="Bunk B."/>
            <person name="Jeske O."/>
            <person name="Meyerdierks A."/>
            <person name="Storesund J.E."/>
            <person name="Kallscheuer N."/>
            <person name="Luecker S."/>
            <person name="Lage O.M."/>
            <person name="Pohl T."/>
            <person name="Merkel B.J."/>
            <person name="Hornburger P."/>
            <person name="Mueller R.-W."/>
            <person name="Bruemmer F."/>
            <person name="Labrenz M."/>
            <person name="Spormann A.M."/>
            <person name="Op den Camp H."/>
            <person name="Overmann J."/>
            <person name="Amann R."/>
            <person name="Jetten M.S.M."/>
            <person name="Mascher T."/>
            <person name="Medema M.H."/>
            <person name="Devos D.P."/>
            <person name="Kaster A.-K."/>
            <person name="Ovreas L."/>
            <person name="Rohde M."/>
            <person name="Galperin M.Y."/>
            <person name="Jogler C."/>
        </authorList>
    </citation>
    <scope>NUCLEOTIDE SEQUENCE [LARGE SCALE GENOMIC DNA]</scope>
    <source>
        <strain evidence="2 3">Pan181</strain>
    </source>
</reference>
<dbReference type="EMBL" id="CP036278">
    <property type="protein sequence ID" value="QDU55221.1"/>
    <property type="molecule type" value="Genomic_DNA"/>
</dbReference>
<dbReference type="AlphaFoldDB" id="A0A518AKG1"/>
<dbReference type="CDD" id="cd07983">
    <property type="entry name" value="LPLAT_DUF374-like"/>
    <property type="match status" value="1"/>
</dbReference>
<gene>
    <name evidence="2" type="ORF">Pan181_14070</name>
</gene>
<organism evidence="2 3">
    <name type="scientific">Aeoliella mucimassa</name>
    <dbReference type="NCBI Taxonomy" id="2527972"/>
    <lineage>
        <taxon>Bacteria</taxon>
        <taxon>Pseudomonadati</taxon>
        <taxon>Planctomycetota</taxon>
        <taxon>Planctomycetia</taxon>
        <taxon>Pirellulales</taxon>
        <taxon>Lacipirellulaceae</taxon>
        <taxon>Aeoliella</taxon>
    </lineage>
</organism>
<dbReference type="Pfam" id="PF04028">
    <property type="entry name" value="DUF374"/>
    <property type="match status" value="1"/>
</dbReference>
<protein>
    <recommendedName>
        <fullName evidence="1">DUF374 domain-containing protein</fullName>
    </recommendedName>
</protein>
<proteinExistence type="predicted"/>
<name>A0A518AKG1_9BACT</name>
<accession>A0A518AKG1</accession>
<dbReference type="RefSeq" id="WP_197528992.1">
    <property type="nucleotide sequence ID" value="NZ_CP036278.1"/>
</dbReference>
<dbReference type="KEGG" id="amuc:Pan181_14070"/>
<evidence type="ECO:0000313" key="3">
    <source>
        <dbReference type="Proteomes" id="UP000315750"/>
    </source>
</evidence>
<sequence>MRTFGTGLLGFLTTRAIHAWMGTLDYRVLYYDRSLDPIRASQPGIYIFWHENILFPLHLRGHSNLSMLLSRHRDADILAVVARLSGFGTVRGSTGRGGQDALKQLMRLSGGQHLTITPDGPRGPRRKMADGPIYLASRTGLPLIAMGFGYDRPWRFNSWDRFAVPKPFSRARAIVGPPILIPAGIDREQTKQYREAVESFMTELTEEATLWAESGVRREGEEAAFCQPTWPLEPTVVNEPTIPMLVERRAA</sequence>
<evidence type="ECO:0000259" key="1">
    <source>
        <dbReference type="Pfam" id="PF04028"/>
    </source>
</evidence>
<keyword evidence="3" id="KW-1185">Reference proteome</keyword>